<dbReference type="AlphaFoldDB" id="A0A2J7Q9Y4"/>
<comment type="subcellular location">
    <subcellularLocation>
        <location evidence="1">Membrane</location>
        <topology evidence="1">Single-pass membrane protein</topology>
    </subcellularLocation>
    <subcellularLocation>
        <location evidence="2">Mitochondrion membrane</location>
    </subcellularLocation>
</comment>
<keyword evidence="4" id="KW-0809">Transit peptide</keyword>
<keyword evidence="3" id="KW-0812">Transmembrane</keyword>
<evidence type="ECO:0000313" key="10">
    <source>
        <dbReference type="Proteomes" id="UP000235965"/>
    </source>
</evidence>
<keyword evidence="5" id="KW-1133">Transmembrane helix</keyword>
<proteinExistence type="inferred from homology"/>
<dbReference type="GO" id="GO:0033617">
    <property type="term" value="P:mitochondrial respiratory chain complex IV assembly"/>
    <property type="evidence" value="ECO:0007669"/>
    <property type="project" value="InterPro"/>
</dbReference>
<dbReference type="InParanoid" id="A0A2J7Q9Y4"/>
<dbReference type="Pfam" id="PF09803">
    <property type="entry name" value="Pet100"/>
    <property type="match status" value="1"/>
</dbReference>
<dbReference type="FunCoup" id="A0A2J7Q9Y4">
    <property type="interactions" value="25"/>
</dbReference>
<dbReference type="PANTHER" id="PTHR33968:SF1">
    <property type="entry name" value="PROTEIN PET100 HOMOLOG, MITOCHONDRIAL"/>
    <property type="match status" value="1"/>
</dbReference>
<dbReference type="Proteomes" id="UP000235965">
    <property type="component" value="Unassembled WGS sequence"/>
</dbReference>
<evidence type="ECO:0000256" key="2">
    <source>
        <dbReference type="ARBA" id="ARBA00004325"/>
    </source>
</evidence>
<evidence type="ECO:0000256" key="7">
    <source>
        <dbReference type="ARBA" id="ARBA00023136"/>
    </source>
</evidence>
<dbReference type="InterPro" id="IPR018625">
    <property type="entry name" value="Pet100"/>
</dbReference>
<reference evidence="9 10" key="1">
    <citation type="submission" date="2017-12" db="EMBL/GenBank/DDBJ databases">
        <title>Hemimetabolous genomes reveal molecular basis of termite eusociality.</title>
        <authorList>
            <person name="Harrison M.C."/>
            <person name="Jongepier E."/>
            <person name="Robertson H.M."/>
            <person name="Arning N."/>
            <person name="Bitard-Feildel T."/>
            <person name="Chao H."/>
            <person name="Childers C.P."/>
            <person name="Dinh H."/>
            <person name="Doddapaneni H."/>
            <person name="Dugan S."/>
            <person name="Gowin J."/>
            <person name="Greiner C."/>
            <person name="Han Y."/>
            <person name="Hu H."/>
            <person name="Hughes D.S.T."/>
            <person name="Huylmans A.-K."/>
            <person name="Kemena C."/>
            <person name="Kremer L.P.M."/>
            <person name="Lee S.L."/>
            <person name="Lopez-Ezquerra A."/>
            <person name="Mallet L."/>
            <person name="Monroy-Kuhn J.M."/>
            <person name="Moser A."/>
            <person name="Murali S.C."/>
            <person name="Muzny D.M."/>
            <person name="Otani S."/>
            <person name="Piulachs M.-D."/>
            <person name="Poelchau M."/>
            <person name="Qu J."/>
            <person name="Schaub F."/>
            <person name="Wada-Katsumata A."/>
            <person name="Worley K.C."/>
            <person name="Xie Q."/>
            <person name="Ylla G."/>
            <person name="Poulsen M."/>
            <person name="Gibbs R.A."/>
            <person name="Schal C."/>
            <person name="Richards S."/>
            <person name="Belles X."/>
            <person name="Korb J."/>
            <person name="Bornberg-Bauer E."/>
        </authorList>
    </citation>
    <scope>NUCLEOTIDE SEQUENCE [LARGE SCALE GENOMIC DNA]</scope>
    <source>
        <tissue evidence="9">Whole body</tissue>
    </source>
</reference>
<accession>A0A2J7Q9Y4</accession>
<comment type="similarity">
    <text evidence="8">Belongs to the PET100 family.</text>
</comment>
<keyword evidence="7" id="KW-0472">Membrane</keyword>
<evidence type="ECO:0000256" key="5">
    <source>
        <dbReference type="ARBA" id="ARBA00022989"/>
    </source>
</evidence>
<evidence type="ECO:0000256" key="6">
    <source>
        <dbReference type="ARBA" id="ARBA00023128"/>
    </source>
</evidence>
<evidence type="ECO:0000256" key="3">
    <source>
        <dbReference type="ARBA" id="ARBA00022692"/>
    </source>
</evidence>
<evidence type="ECO:0000256" key="8">
    <source>
        <dbReference type="ARBA" id="ARBA00038077"/>
    </source>
</evidence>
<keyword evidence="6" id="KW-0496">Mitochondrion</keyword>
<evidence type="ECO:0000256" key="4">
    <source>
        <dbReference type="ARBA" id="ARBA00022946"/>
    </source>
</evidence>
<comment type="caution">
    <text evidence="9">The sequence shown here is derived from an EMBL/GenBank/DDBJ whole genome shotgun (WGS) entry which is preliminary data.</text>
</comment>
<name>A0A2J7Q9Y4_9NEOP</name>
<gene>
    <name evidence="9" type="primary">PET100</name>
    <name evidence="9" type="ORF">B7P43_G09778</name>
</gene>
<protein>
    <submittedName>
        <fullName evidence="9">Protein PET100-like protein, mitochondrial</fullName>
    </submittedName>
</protein>
<dbReference type="STRING" id="105785.A0A2J7Q9Y4"/>
<keyword evidence="10" id="KW-1185">Reference proteome</keyword>
<dbReference type="EMBL" id="NEVH01016341">
    <property type="protein sequence ID" value="PNF25393.1"/>
    <property type="molecule type" value="Genomic_DNA"/>
</dbReference>
<dbReference type="GO" id="GO:0005743">
    <property type="term" value="C:mitochondrial inner membrane"/>
    <property type="evidence" value="ECO:0007669"/>
    <property type="project" value="TreeGrafter"/>
</dbReference>
<evidence type="ECO:0000313" key="9">
    <source>
        <dbReference type="EMBL" id="PNF25393.1"/>
    </source>
</evidence>
<dbReference type="GO" id="GO:0051082">
    <property type="term" value="F:unfolded protein binding"/>
    <property type="evidence" value="ECO:0007669"/>
    <property type="project" value="TreeGrafter"/>
</dbReference>
<evidence type="ECO:0000256" key="1">
    <source>
        <dbReference type="ARBA" id="ARBA00004167"/>
    </source>
</evidence>
<sequence>MGDWKLEIVKMGLYITFPVALFHYFNQPEYFENWVVKTRRAVFPPDNKTHREEIEECIRNIREKKELETLKLLQEQDSGSV</sequence>
<dbReference type="PANTHER" id="PTHR33968">
    <property type="entry name" value="PROTEIN PET100 HOMOLOG, MITOCHONDRIAL"/>
    <property type="match status" value="1"/>
</dbReference>
<organism evidence="9 10">
    <name type="scientific">Cryptotermes secundus</name>
    <dbReference type="NCBI Taxonomy" id="105785"/>
    <lineage>
        <taxon>Eukaryota</taxon>
        <taxon>Metazoa</taxon>
        <taxon>Ecdysozoa</taxon>
        <taxon>Arthropoda</taxon>
        <taxon>Hexapoda</taxon>
        <taxon>Insecta</taxon>
        <taxon>Pterygota</taxon>
        <taxon>Neoptera</taxon>
        <taxon>Polyneoptera</taxon>
        <taxon>Dictyoptera</taxon>
        <taxon>Blattodea</taxon>
        <taxon>Blattoidea</taxon>
        <taxon>Termitoidae</taxon>
        <taxon>Kalotermitidae</taxon>
        <taxon>Cryptotermitinae</taxon>
        <taxon>Cryptotermes</taxon>
    </lineage>
</organism>